<evidence type="ECO:0000256" key="7">
    <source>
        <dbReference type="ARBA" id="ARBA00022833"/>
    </source>
</evidence>
<evidence type="ECO:0000256" key="4">
    <source>
        <dbReference type="ARBA" id="ARBA00022475"/>
    </source>
</evidence>
<keyword evidence="10 11" id="KW-0472">Membrane</keyword>
<dbReference type="GO" id="GO:0000287">
    <property type="term" value="F:magnesium ion binding"/>
    <property type="evidence" value="ECO:0007669"/>
    <property type="project" value="TreeGrafter"/>
</dbReference>
<keyword evidence="13" id="KW-1185">Reference proteome</keyword>
<dbReference type="AlphaFoldDB" id="F5XKY0"/>
<dbReference type="KEGG" id="mph:MLP_06540"/>
<dbReference type="GO" id="GO:0050897">
    <property type="term" value="F:cobalt ion binding"/>
    <property type="evidence" value="ECO:0007669"/>
    <property type="project" value="TreeGrafter"/>
</dbReference>
<evidence type="ECO:0000256" key="8">
    <source>
        <dbReference type="ARBA" id="ARBA00022989"/>
    </source>
</evidence>
<evidence type="ECO:0000313" key="12">
    <source>
        <dbReference type="EMBL" id="BAK33668.1"/>
    </source>
</evidence>
<dbReference type="eggNOG" id="COG0598">
    <property type="taxonomic scope" value="Bacteria"/>
</dbReference>
<evidence type="ECO:0000256" key="11">
    <source>
        <dbReference type="SAM" id="Phobius"/>
    </source>
</evidence>
<dbReference type="Pfam" id="PF01544">
    <property type="entry name" value="CorA"/>
    <property type="match status" value="1"/>
</dbReference>
<dbReference type="GO" id="GO:0015087">
    <property type="term" value="F:cobalt ion transmembrane transporter activity"/>
    <property type="evidence" value="ECO:0007669"/>
    <property type="project" value="TreeGrafter"/>
</dbReference>
<comment type="similarity">
    <text evidence="2">Belongs to the CorA metal ion transporter (MIT) (TC 1.A.35) family.</text>
</comment>
<dbReference type="Proteomes" id="UP000007947">
    <property type="component" value="Chromosome"/>
</dbReference>
<evidence type="ECO:0000256" key="3">
    <source>
        <dbReference type="ARBA" id="ARBA00022448"/>
    </source>
</evidence>
<dbReference type="PANTHER" id="PTHR46494:SF3">
    <property type="entry name" value="ZINC TRANSPORT PROTEIN ZNTB"/>
    <property type="match status" value="1"/>
</dbReference>
<evidence type="ECO:0000256" key="1">
    <source>
        <dbReference type="ARBA" id="ARBA00004651"/>
    </source>
</evidence>
<evidence type="ECO:0000256" key="2">
    <source>
        <dbReference type="ARBA" id="ARBA00009765"/>
    </source>
</evidence>
<dbReference type="EMBL" id="AP012204">
    <property type="protein sequence ID" value="BAK33668.1"/>
    <property type="molecule type" value="Genomic_DNA"/>
</dbReference>
<dbReference type="GO" id="GO:0015095">
    <property type="term" value="F:magnesium ion transmembrane transporter activity"/>
    <property type="evidence" value="ECO:0007669"/>
    <property type="project" value="TreeGrafter"/>
</dbReference>
<dbReference type="RefSeq" id="WP_013861557.1">
    <property type="nucleotide sequence ID" value="NC_015635.1"/>
</dbReference>
<protein>
    <submittedName>
        <fullName evidence="12">Putative magnesium and cobalt transporter</fullName>
    </submittedName>
</protein>
<keyword evidence="8 11" id="KW-1133">Transmembrane helix</keyword>
<keyword evidence="7" id="KW-0862">Zinc</keyword>
<organism evidence="12 13">
    <name type="scientific">Microlunatus phosphovorus (strain ATCC 700054 / DSM 10555 / JCM 9379 / NBRC 101784 / NCIMB 13414 / VKM Ac-1990 / NM-1)</name>
    <dbReference type="NCBI Taxonomy" id="1032480"/>
    <lineage>
        <taxon>Bacteria</taxon>
        <taxon>Bacillati</taxon>
        <taxon>Actinomycetota</taxon>
        <taxon>Actinomycetes</taxon>
        <taxon>Propionibacteriales</taxon>
        <taxon>Propionibacteriaceae</taxon>
        <taxon>Microlunatus</taxon>
    </lineage>
</organism>
<evidence type="ECO:0000256" key="6">
    <source>
        <dbReference type="ARBA" id="ARBA00022692"/>
    </source>
</evidence>
<keyword evidence="9" id="KW-0406">Ion transport</keyword>
<evidence type="ECO:0000313" key="13">
    <source>
        <dbReference type="Proteomes" id="UP000007947"/>
    </source>
</evidence>
<evidence type="ECO:0000256" key="5">
    <source>
        <dbReference type="ARBA" id="ARBA00022519"/>
    </source>
</evidence>
<dbReference type="SUPFAM" id="SSF144083">
    <property type="entry name" value="Magnesium transport protein CorA, transmembrane region"/>
    <property type="match status" value="1"/>
</dbReference>
<comment type="subcellular location">
    <subcellularLocation>
        <location evidence="1">Cell membrane</location>
        <topology evidence="1">Multi-pass membrane protein</topology>
    </subcellularLocation>
</comment>
<dbReference type="SUPFAM" id="SSF143865">
    <property type="entry name" value="CorA soluble domain-like"/>
    <property type="match status" value="1"/>
</dbReference>
<feature type="transmembrane region" description="Helical" evidence="11">
    <location>
        <begin position="325"/>
        <end position="345"/>
    </location>
</feature>
<gene>
    <name evidence="12" type="ordered locus">MLP_06540</name>
</gene>
<evidence type="ECO:0000256" key="10">
    <source>
        <dbReference type="ARBA" id="ARBA00023136"/>
    </source>
</evidence>
<dbReference type="Gene3D" id="1.20.58.340">
    <property type="entry name" value="Magnesium transport protein CorA, transmembrane region"/>
    <property type="match status" value="2"/>
</dbReference>
<evidence type="ECO:0000256" key="9">
    <source>
        <dbReference type="ARBA" id="ARBA00023065"/>
    </source>
</evidence>
<keyword evidence="5" id="KW-0997">Cell inner membrane</keyword>
<reference evidence="12 13" key="1">
    <citation type="submission" date="2011-05" db="EMBL/GenBank/DDBJ databases">
        <title>Whole genome sequence of Microlunatus phosphovorus NM-1.</title>
        <authorList>
            <person name="Hosoyama A."/>
            <person name="Sasaki K."/>
            <person name="Harada T."/>
            <person name="Igarashi R."/>
            <person name="Kawakoshi A."/>
            <person name="Sasagawa M."/>
            <person name="Fukada J."/>
            <person name="Nakamura S."/>
            <person name="Katano Y."/>
            <person name="Hanada S."/>
            <person name="Kamagata Y."/>
            <person name="Nakamura N."/>
            <person name="Yamazaki S."/>
            <person name="Fujita N."/>
        </authorList>
    </citation>
    <scope>NUCLEOTIDE SEQUENCE [LARGE SCALE GENOMIC DNA]</scope>
    <source>
        <strain evidence="13">ATCC 700054 / DSM 10555 / JCM 9379 / NBRC 101784 / NCIMB 13414 / VKM Ac-1990 / NM-1</strain>
    </source>
</reference>
<keyword evidence="6 11" id="KW-0812">Transmembrane</keyword>
<dbReference type="STRING" id="1032480.MLP_06540"/>
<dbReference type="InterPro" id="IPR045863">
    <property type="entry name" value="CorA_TM1_TM2"/>
</dbReference>
<proteinExistence type="inferred from homology"/>
<dbReference type="InterPro" id="IPR045861">
    <property type="entry name" value="CorA_cytoplasmic_dom"/>
</dbReference>
<dbReference type="Gene3D" id="3.30.460.20">
    <property type="entry name" value="CorA soluble domain-like"/>
    <property type="match status" value="1"/>
</dbReference>
<name>F5XKY0_MICPN</name>
<dbReference type="PANTHER" id="PTHR46494">
    <property type="entry name" value="CORA FAMILY METAL ION TRANSPORTER (EUROFUNG)"/>
    <property type="match status" value="1"/>
</dbReference>
<dbReference type="GO" id="GO:0005886">
    <property type="term" value="C:plasma membrane"/>
    <property type="evidence" value="ECO:0007669"/>
    <property type="project" value="UniProtKB-SubCell"/>
</dbReference>
<keyword evidence="3" id="KW-0813">Transport</keyword>
<dbReference type="HOGENOM" id="CLU_007127_0_2_11"/>
<keyword evidence="4" id="KW-1003">Cell membrane</keyword>
<dbReference type="InterPro" id="IPR002523">
    <property type="entry name" value="MgTranspt_CorA/ZnTranspt_ZntB"/>
</dbReference>
<sequence length="351" mass="38342">MTAGSGELTATTGTLAGPIPVSRVWAGTKVLAEDLAGEDLGDVLDLHDDALCWWVLDRSSDYAQDALRRLIKEFDLDALVLHELVATDHRAKFEEIGQARLVLTNAVTIDQHTAQVTVHPVSVLVTDRALVCLADVTADMDPRRWLAAAGERLATGGTAAALQVLVSGVIDSYAVVVDWLEQAGDELADELFTGRPLSKEQQLWAFRLRSALTSVRRVTEPMRAVVADLRDVHPVTKPKAQRKVESLTGRRWALIAEHHDRVANAADSLAESLTSVFETSLALADLQLNVIMKKLTGWAGIVAAPTLITGFVGMNVGFPLQGTGYGFWVYLVLMIIAVGVLWYVFRRKDWI</sequence>
<accession>F5XKY0</accession>
<feature type="transmembrane region" description="Helical" evidence="11">
    <location>
        <begin position="295"/>
        <end position="313"/>
    </location>
</feature>